<dbReference type="Pfam" id="PF05206">
    <property type="entry name" value="TRM13"/>
    <property type="match status" value="2"/>
</dbReference>
<evidence type="ECO:0000256" key="12">
    <source>
        <dbReference type="RuleBase" id="RU367103"/>
    </source>
</evidence>
<evidence type="ECO:0000256" key="13">
    <source>
        <dbReference type="SAM" id="MobiDB-lite"/>
    </source>
</evidence>
<reference evidence="15" key="1">
    <citation type="journal article" date="2022" name="bioRxiv">
        <title>Genomics of Preaxostyla Flagellates Illuminates Evolutionary Transitions and the Path Towards Mitochondrial Loss.</title>
        <authorList>
            <person name="Novak L.V.F."/>
            <person name="Treitli S.C."/>
            <person name="Pyrih J."/>
            <person name="Halakuc P."/>
            <person name="Pipaliya S.V."/>
            <person name="Vacek V."/>
            <person name="Brzon O."/>
            <person name="Soukal P."/>
            <person name="Eme L."/>
            <person name="Dacks J.B."/>
            <person name="Karnkowska A."/>
            <person name="Elias M."/>
            <person name="Hampl V."/>
        </authorList>
    </citation>
    <scope>NUCLEOTIDE SEQUENCE</scope>
    <source>
        <strain evidence="15">RCP-MX</strain>
    </source>
</reference>
<accession>A0ABQ8UL32</accession>
<evidence type="ECO:0000256" key="9">
    <source>
        <dbReference type="ARBA" id="ARBA00048165"/>
    </source>
</evidence>
<dbReference type="InterPro" id="IPR007871">
    <property type="entry name" value="Methyltransferase_TRM13"/>
</dbReference>
<feature type="region of interest" description="Disordered" evidence="13">
    <location>
        <begin position="289"/>
        <end position="318"/>
    </location>
</feature>
<dbReference type="Pfam" id="PF11722">
    <property type="entry name" value="zf-TRM13_CCCH"/>
    <property type="match status" value="1"/>
</dbReference>
<comment type="caution">
    <text evidence="15">The sequence shown here is derived from an EMBL/GenBank/DDBJ whole genome shotgun (WGS) entry which is preliminary data.</text>
</comment>
<feature type="domain" description="CHHC U11-48K-type" evidence="14">
    <location>
        <begin position="46"/>
        <end position="73"/>
    </location>
</feature>
<evidence type="ECO:0000256" key="4">
    <source>
        <dbReference type="ARBA" id="ARBA00022691"/>
    </source>
</evidence>
<dbReference type="PANTHER" id="PTHR12998">
    <property type="entry name" value="TRNA:M(4)X MODIFICATION ENZYME TRM13 HOMOLOG"/>
    <property type="match status" value="1"/>
</dbReference>
<dbReference type="InterPro" id="IPR039044">
    <property type="entry name" value="Trm13"/>
</dbReference>
<evidence type="ECO:0000256" key="2">
    <source>
        <dbReference type="ARBA" id="ARBA00022603"/>
    </source>
</evidence>
<dbReference type="EC" id="2.1.1.225" evidence="12"/>
<proteinExistence type="inferred from homology"/>
<comment type="catalytic activity">
    <reaction evidence="11 12">
        <text>adenosine(4) in tRNA(His) + S-adenosyl-L-methionine = 2'-O-methyladenosine(4) in tRNA(His) + S-adenosyl-L-homocysteine + H(+)</text>
        <dbReference type="Rhea" id="RHEA:43196"/>
        <dbReference type="Rhea" id="RHEA-COMP:10401"/>
        <dbReference type="Rhea" id="RHEA-COMP:10402"/>
        <dbReference type="ChEBI" id="CHEBI:15378"/>
        <dbReference type="ChEBI" id="CHEBI:57856"/>
        <dbReference type="ChEBI" id="CHEBI:59789"/>
        <dbReference type="ChEBI" id="CHEBI:74411"/>
        <dbReference type="ChEBI" id="CHEBI:74477"/>
        <dbReference type="EC" id="2.1.1.225"/>
    </reaction>
</comment>
<dbReference type="Pfam" id="PF05253">
    <property type="entry name" value="zf-U11-48K"/>
    <property type="match status" value="1"/>
</dbReference>
<keyword evidence="6 12" id="KW-0479">Metal-binding</keyword>
<keyword evidence="5 12" id="KW-0819">tRNA processing</keyword>
<protein>
    <recommendedName>
        <fullName evidence="12">tRNA:m(4)X modification enzyme TRM13</fullName>
        <ecNumber evidence="12">2.1.1.225</ecNumber>
    </recommendedName>
</protein>
<evidence type="ECO:0000256" key="5">
    <source>
        <dbReference type="ARBA" id="ARBA00022694"/>
    </source>
</evidence>
<dbReference type="Proteomes" id="UP001141327">
    <property type="component" value="Unassembled WGS sequence"/>
</dbReference>
<evidence type="ECO:0000256" key="8">
    <source>
        <dbReference type="ARBA" id="ARBA00022833"/>
    </source>
</evidence>
<keyword evidence="3 12" id="KW-0808">Transferase</keyword>
<evidence type="ECO:0000256" key="10">
    <source>
        <dbReference type="ARBA" id="ARBA00048635"/>
    </source>
</evidence>
<evidence type="ECO:0000256" key="11">
    <source>
        <dbReference type="ARBA" id="ARBA00049393"/>
    </source>
</evidence>
<dbReference type="PANTHER" id="PTHR12998:SF0">
    <property type="entry name" value="TRNA:M(4)X MODIFICATION ENZYME TRM13 HOMOLOG"/>
    <property type="match status" value="1"/>
</dbReference>
<evidence type="ECO:0000256" key="6">
    <source>
        <dbReference type="ARBA" id="ARBA00022723"/>
    </source>
</evidence>
<keyword evidence="16" id="KW-1185">Reference proteome</keyword>
<feature type="compositionally biased region" description="Low complexity" evidence="13">
    <location>
        <begin position="307"/>
        <end position="318"/>
    </location>
</feature>
<keyword evidence="2 12" id="KW-0489">Methyltransferase</keyword>
<keyword evidence="7 12" id="KW-0863">Zinc-finger</keyword>
<dbReference type="InterPro" id="IPR022776">
    <property type="entry name" value="TRM13/UPF0224_CHHC_Znf_dom"/>
</dbReference>
<comment type="catalytic activity">
    <reaction evidence="9 12">
        <text>cytidine(4) in tRNA(Pro) + S-adenosyl-L-methionine = 2'-O-methylcytidine(4) in tRNA(Pro) + S-adenosyl-L-homocysteine + H(+)</text>
        <dbReference type="Rhea" id="RHEA:32767"/>
        <dbReference type="Rhea" id="RHEA-COMP:10397"/>
        <dbReference type="Rhea" id="RHEA-COMP:10398"/>
        <dbReference type="ChEBI" id="CHEBI:15378"/>
        <dbReference type="ChEBI" id="CHEBI:57856"/>
        <dbReference type="ChEBI" id="CHEBI:59789"/>
        <dbReference type="ChEBI" id="CHEBI:74495"/>
        <dbReference type="ChEBI" id="CHEBI:82748"/>
        <dbReference type="EC" id="2.1.1.225"/>
    </reaction>
</comment>
<evidence type="ECO:0000313" key="16">
    <source>
        <dbReference type="Proteomes" id="UP001141327"/>
    </source>
</evidence>
<name>A0ABQ8UL32_9EUKA</name>
<feature type="region of interest" description="Disordered" evidence="13">
    <location>
        <begin position="339"/>
        <end position="426"/>
    </location>
</feature>
<comment type="catalytic activity">
    <reaction evidence="10 12">
        <text>cytidine(4) in tRNA(Gly)(GCC) + S-adenosyl-L-methionine = 2'-O-methylcytidine(4) in tRNA(Gly)(GCC) + S-adenosyl-L-homocysteine + H(+)</text>
        <dbReference type="Rhea" id="RHEA:43192"/>
        <dbReference type="Rhea" id="RHEA-COMP:10399"/>
        <dbReference type="Rhea" id="RHEA-COMP:10400"/>
        <dbReference type="ChEBI" id="CHEBI:15378"/>
        <dbReference type="ChEBI" id="CHEBI:57856"/>
        <dbReference type="ChEBI" id="CHEBI:59789"/>
        <dbReference type="ChEBI" id="CHEBI:74495"/>
        <dbReference type="ChEBI" id="CHEBI:82748"/>
        <dbReference type="EC" id="2.1.1.225"/>
    </reaction>
</comment>
<evidence type="ECO:0000256" key="7">
    <source>
        <dbReference type="ARBA" id="ARBA00022771"/>
    </source>
</evidence>
<dbReference type="InterPro" id="IPR021721">
    <property type="entry name" value="Znf_CCCH-type_TRM13"/>
</dbReference>
<evidence type="ECO:0000259" key="14">
    <source>
        <dbReference type="PROSITE" id="PS51800"/>
    </source>
</evidence>
<organism evidence="15 16">
    <name type="scientific">Paratrimastix pyriformis</name>
    <dbReference type="NCBI Taxonomy" id="342808"/>
    <lineage>
        <taxon>Eukaryota</taxon>
        <taxon>Metamonada</taxon>
        <taxon>Preaxostyla</taxon>
        <taxon>Paratrimastigidae</taxon>
        <taxon>Paratrimastix</taxon>
    </lineage>
</organism>
<feature type="compositionally biased region" description="Basic and acidic residues" evidence="13">
    <location>
        <begin position="350"/>
        <end position="411"/>
    </location>
</feature>
<sequence>MASKKGAVPPPPPDACHFYVEKKRRYCRFPRLPDQDYCGMHTPSSRVPCPFDPSHSVFLSELEHHKQVCNARPSPHPSYYVHNINAFAPGSAPSGPETETRQLKKPRVEVDESGVECHSELQTVPQETLIALATKALAALAQYHESHGLLPHHHLEHPGCIAIREAVQQDAHSASKLATNTKHLSQQSSIAAHMAQWGLLDPHYCYVELGAGKGGLSHTVHALLRQGTFVLIEREKGLRMKADRHHRFLAGTFSRLKVDLAHLHLGRVPALHAPGCPCPCVPEPPAALETPMPPAHQPAAPAPPAETPSSSVPAPASSTSAVTAPVAVGRGCECQCWRHAPPAPSPAEPADGRRRDRRRPPAERPEKPTETPEGKPTETPEGKPTETPQEGKAEGPEEGKAAESTETERQGAEGADPDEDGPKGPPHCTCGGVVGIGKHLCGGATDMALRALVQTLPAAPTQSCCRSGSLAGVAIATCCHHLCTWASLANAAFFTERGFSREEVELLIKMTSWAVSGLRTTDPFMETTLPPALILSAPVAAALPARPDPAAPWRLSREMVGRACKRLVDWSRVEYLRAQGGLQAGLVEYVPAAISPENCLLWASRTPCPRTPQA</sequence>
<dbReference type="EMBL" id="JAPMOS010000016">
    <property type="protein sequence ID" value="KAJ4459909.1"/>
    <property type="molecule type" value="Genomic_DNA"/>
</dbReference>
<evidence type="ECO:0000256" key="3">
    <source>
        <dbReference type="ARBA" id="ARBA00022679"/>
    </source>
</evidence>
<comment type="similarity">
    <text evidence="1 12">Belongs to the methyltransferase TRM13 family.</text>
</comment>
<evidence type="ECO:0000256" key="1">
    <source>
        <dbReference type="ARBA" id="ARBA00005265"/>
    </source>
</evidence>
<gene>
    <name evidence="15" type="ORF">PAPYR_3968</name>
</gene>
<comment type="function">
    <text evidence="12">tRNA methylase which 2'-O-methylates cytidine(4) in tRNA(Pro) and tRNA(Gly)(GCC), and adenosine(4) in tRNA(His).</text>
</comment>
<feature type="compositionally biased region" description="Pro residues" evidence="13">
    <location>
        <begin position="289"/>
        <end position="306"/>
    </location>
</feature>
<keyword evidence="4 12" id="KW-0949">S-adenosyl-L-methionine</keyword>
<keyword evidence="8 12" id="KW-0862">Zinc</keyword>
<dbReference type="PROSITE" id="PS51800">
    <property type="entry name" value="ZF_CHHC_U11_48K"/>
    <property type="match status" value="1"/>
</dbReference>
<evidence type="ECO:0000313" key="15">
    <source>
        <dbReference type="EMBL" id="KAJ4459909.1"/>
    </source>
</evidence>